<dbReference type="GO" id="GO:0005891">
    <property type="term" value="C:voltage-gated calcium channel complex"/>
    <property type="evidence" value="ECO:0007669"/>
    <property type="project" value="TreeGrafter"/>
</dbReference>
<accession>A0A1A8EVW8</accession>
<dbReference type="GO" id="GO:0043025">
    <property type="term" value="C:neuronal cell body"/>
    <property type="evidence" value="ECO:0007669"/>
    <property type="project" value="TreeGrafter"/>
</dbReference>
<keyword evidence="4" id="KW-0407">Ion channel</keyword>
<keyword evidence="2" id="KW-0851">Voltage-gated channel</keyword>
<evidence type="ECO:0000256" key="2">
    <source>
        <dbReference type="ARBA" id="ARBA00022882"/>
    </source>
</evidence>
<dbReference type="InterPro" id="IPR050599">
    <property type="entry name" value="VDCC_alpha-1_subunit"/>
</dbReference>
<dbReference type="InterPro" id="IPR014873">
    <property type="entry name" value="VDCC_a1su_IQ"/>
</dbReference>
<feature type="compositionally biased region" description="Basic residues" evidence="5">
    <location>
        <begin position="315"/>
        <end position="330"/>
    </location>
</feature>
<dbReference type="Pfam" id="PF08763">
    <property type="entry name" value="Ca_chan_IQ"/>
    <property type="match status" value="1"/>
</dbReference>
<dbReference type="GO" id="GO:0045202">
    <property type="term" value="C:synapse"/>
    <property type="evidence" value="ECO:0007669"/>
    <property type="project" value="GOC"/>
</dbReference>
<evidence type="ECO:0000256" key="5">
    <source>
        <dbReference type="SAM" id="MobiDB-lite"/>
    </source>
</evidence>
<evidence type="ECO:0000256" key="3">
    <source>
        <dbReference type="ARBA" id="ARBA00023065"/>
    </source>
</evidence>
<evidence type="ECO:0000313" key="7">
    <source>
        <dbReference type="EMBL" id="SBQ50683.1"/>
    </source>
</evidence>
<dbReference type="AlphaFoldDB" id="A0A1A8EVW8"/>
<organism evidence="7">
    <name type="scientific">Nothobranchius korthausae</name>
    <dbReference type="NCBI Taxonomy" id="1143690"/>
    <lineage>
        <taxon>Eukaryota</taxon>
        <taxon>Metazoa</taxon>
        <taxon>Chordata</taxon>
        <taxon>Craniata</taxon>
        <taxon>Vertebrata</taxon>
        <taxon>Euteleostomi</taxon>
        <taxon>Actinopterygii</taxon>
        <taxon>Neopterygii</taxon>
        <taxon>Teleostei</taxon>
        <taxon>Neoteleostei</taxon>
        <taxon>Acanthomorphata</taxon>
        <taxon>Ovalentaria</taxon>
        <taxon>Atherinomorphae</taxon>
        <taxon>Cyprinodontiformes</taxon>
        <taxon>Nothobranchiidae</taxon>
        <taxon>Nothobranchius</taxon>
    </lineage>
</organism>
<reference evidence="7" key="2">
    <citation type="submission" date="2016-06" db="EMBL/GenBank/DDBJ databases">
        <title>The genome of a short-lived fish provides insights into sex chromosome evolution and the genetic control of aging.</title>
        <authorList>
            <person name="Reichwald K."/>
            <person name="Felder M."/>
            <person name="Petzold A."/>
            <person name="Koch P."/>
            <person name="Groth M."/>
            <person name="Platzer M."/>
        </authorList>
    </citation>
    <scope>NUCLEOTIDE SEQUENCE</scope>
    <source>
        <tissue evidence="7">Brain</tissue>
    </source>
</reference>
<dbReference type="GO" id="GO:0008331">
    <property type="term" value="F:high voltage-gated calcium channel activity"/>
    <property type="evidence" value="ECO:0007669"/>
    <property type="project" value="TreeGrafter"/>
</dbReference>
<feature type="compositionally biased region" description="Low complexity" evidence="5">
    <location>
        <begin position="96"/>
        <end position="112"/>
    </location>
</feature>
<feature type="compositionally biased region" description="Basic residues" evidence="5">
    <location>
        <begin position="256"/>
        <end position="272"/>
    </location>
</feature>
<feature type="compositionally biased region" description="Polar residues" evidence="5">
    <location>
        <begin position="218"/>
        <end position="235"/>
    </location>
</feature>
<dbReference type="SMART" id="SM01062">
    <property type="entry name" value="Ca_chan_IQ"/>
    <property type="match status" value="1"/>
</dbReference>
<sequence>MNMPIADDNTVHFTSTLMALIRTALEIKLASGMIAQRLFDAELKKELSTVWPNLPQKTLDLLVTPHKPNELTVGKVYAALMIFDYYKQNRARRLQLQQNSSGPQGSPSLLQPRSKPDSPQRVASSNSINNGGMLPAYDPRLKPTFSCELKRPKEVITDKTKRSMSKSPIKDTVGTAVNQVLVGKKKTETSISSTIPVPVLGLENQGRAASMPRLNAEMQSATDTSLMKHSVSTVAPQHPQEDNLRDCSLEKSHQERAHHHHHHHHRCHHRKEREKDRNRERRQRSLDTPLGGQASSMTDAPGEPASELAASREPVHHRGRSHERKHHHSSAVKQRYYSCDRYCSWEHCYTKSASASCATSPGENPKTSNKQWLG</sequence>
<dbReference type="PANTHER" id="PTHR45628">
    <property type="entry name" value="VOLTAGE-DEPENDENT CALCIUM CHANNEL TYPE A SUBUNIT ALPHA-1"/>
    <property type="match status" value="1"/>
</dbReference>
<dbReference type="Gene3D" id="6.10.250.2180">
    <property type="match status" value="1"/>
</dbReference>
<dbReference type="EMBL" id="HAEB01004156">
    <property type="protein sequence ID" value="SBQ50683.1"/>
    <property type="molecule type" value="Transcribed_RNA"/>
</dbReference>
<feature type="region of interest" description="Disordered" evidence="5">
    <location>
        <begin position="353"/>
        <end position="374"/>
    </location>
</feature>
<name>A0A1A8EVW8_9TELE</name>
<keyword evidence="3" id="KW-0406">Ion transport</keyword>
<evidence type="ECO:0000256" key="1">
    <source>
        <dbReference type="ARBA" id="ARBA00022448"/>
    </source>
</evidence>
<feature type="region of interest" description="Disordered" evidence="5">
    <location>
        <begin position="218"/>
        <end position="331"/>
    </location>
</feature>
<dbReference type="GO" id="GO:0098703">
    <property type="term" value="P:calcium ion import across plasma membrane"/>
    <property type="evidence" value="ECO:0007669"/>
    <property type="project" value="TreeGrafter"/>
</dbReference>
<feature type="compositionally biased region" description="Basic and acidic residues" evidence="5">
    <location>
        <begin position="273"/>
        <end position="285"/>
    </location>
</feature>
<dbReference type="PANTHER" id="PTHR45628:SF35">
    <property type="entry name" value="VOLTAGE-DEPENDENT N-TYPE CALCIUM CHANNEL SUBUNIT ALPHA"/>
    <property type="match status" value="1"/>
</dbReference>
<reference evidence="7" key="1">
    <citation type="submission" date="2016-05" db="EMBL/GenBank/DDBJ databases">
        <authorList>
            <person name="Lavstsen T."/>
            <person name="Jespersen J.S."/>
        </authorList>
    </citation>
    <scope>NUCLEOTIDE SEQUENCE</scope>
    <source>
        <tissue evidence="7">Brain</tissue>
    </source>
</reference>
<evidence type="ECO:0000256" key="4">
    <source>
        <dbReference type="ARBA" id="ARBA00023303"/>
    </source>
</evidence>
<dbReference type="GO" id="GO:0007268">
    <property type="term" value="P:chemical synaptic transmission"/>
    <property type="evidence" value="ECO:0007669"/>
    <property type="project" value="TreeGrafter"/>
</dbReference>
<evidence type="ECO:0000259" key="6">
    <source>
        <dbReference type="SMART" id="SM01062"/>
    </source>
</evidence>
<proteinExistence type="predicted"/>
<feature type="compositionally biased region" description="Polar residues" evidence="5">
    <location>
        <begin position="121"/>
        <end position="130"/>
    </location>
</feature>
<feature type="domain" description="Voltage-dependent calcium channel alpha-1 subunit IQ" evidence="6">
    <location>
        <begin position="68"/>
        <end position="102"/>
    </location>
</feature>
<gene>
    <name evidence="7" type="primary">CACNA1BA</name>
</gene>
<keyword evidence="1" id="KW-0813">Transport</keyword>
<protein>
    <submittedName>
        <fullName evidence="7">Calcium channel, voltage-dependent, N type, alpha 1B subunit, a</fullName>
    </submittedName>
</protein>
<feature type="region of interest" description="Disordered" evidence="5">
    <location>
        <begin position="96"/>
        <end position="141"/>
    </location>
</feature>
<feature type="compositionally biased region" description="Basic and acidic residues" evidence="5">
    <location>
        <begin position="239"/>
        <end position="255"/>
    </location>
</feature>